<dbReference type="Pfam" id="PF12670">
    <property type="entry name" value="DUF3792"/>
    <property type="match status" value="1"/>
</dbReference>
<protein>
    <submittedName>
        <fullName evidence="2">Membrane protein</fullName>
    </submittedName>
</protein>
<evidence type="ECO:0000313" key="3">
    <source>
        <dbReference type="Proteomes" id="UP000030153"/>
    </source>
</evidence>
<keyword evidence="1" id="KW-1133">Transmembrane helix</keyword>
<feature type="transmembrane region" description="Helical" evidence="1">
    <location>
        <begin position="69"/>
        <end position="89"/>
    </location>
</feature>
<keyword evidence="1" id="KW-0812">Transmembrane</keyword>
<dbReference type="InterPro" id="IPR023804">
    <property type="entry name" value="DUF3792_TM"/>
</dbReference>
<accession>A0A0A2V9P0</accession>
<organism evidence="2 3">
    <name type="scientific">Pontibacillus chungwhensis BH030062</name>
    <dbReference type="NCBI Taxonomy" id="1385513"/>
    <lineage>
        <taxon>Bacteria</taxon>
        <taxon>Bacillati</taxon>
        <taxon>Bacillota</taxon>
        <taxon>Bacilli</taxon>
        <taxon>Bacillales</taxon>
        <taxon>Bacillaceae</taxon>
        <taxon>Pontibacillus</taxon>
    </lineage>
</organism>
<dbReference type="eggNOG" id="ENOG50318CY">
    <property type="taxonomic scope" value="Bacteria"/>
</dbReference>
<dbReference type="EMBL" id="AVBG01000012">
    <property type="protein sequence ID" value="KGP90420.1"/>
    <property type="molecule type" value="Genomic_DNA"/>
</dbReference>
<proteinExistence type="predicted"/>
<comment type="caution">
    <text evidence="2">The sequence shown here is derived from an EMBL/GenBank/DDBJ whole genome shotgun (WGS) entry which is preliminary data.</text>
</comment>
<name>A0A0A2V9P0_9BACI</name>
<dbReference type="OrthoDB" id="2988991at2"/>
<evidence type="ECO:0000313" key="2">
    <source>
        <dbReference type="EMBL" id="KGP90420.1"/>
    </source>
</evidence>
<feature type="transmembrane region" description="Helical" evidence="1">
    <location>
        <begin position="43"/>
        <end position="62"/>
    </location>
</feature>
<dbReference type="RefSeq" id="WP_036785539.1">
    <property type="nucleotide sequence ID" value="NZ_AVBG01000012.1"/>
</dbReference>
<dbReference type="AlphaFoldDB" id="A0A0A2V9P0"/>
<feature type="transmembrane region" description="Helical" evidence="1">
    <location>
        <begin position="7"/>
        <end position="31"/>
    </location>
</feature>
<dbReference type="NCBIfam" id="TIGR04086">
    <property type="entry name" value="TIGR04086_membr"/>
    <property type="match status" value="1"/>
</dbReference>
<gene>
    <name evidence="2" type="ORF">N780_04545</name>
</gene>
<dbReference type="STRING" id="1385513.N780_04545"/>
<reference evidence="2 3" key="1">
    <citation type="submission" date="2013-08" db="EMBL/GenBank/DDBJ databases">
        <title>Genome of Pontibacillus chungwhensis.</title>
        <authorList>
            <person name="Wang Q."/>
            <person name="Wang G."/>
        </authorList>
    </citation>
    <scope>NUCLEOTIDE SEQUENCE [LARGE SCALE GENOMIC DNA]</scope>
    <source>
        <strain evidence="2 3">BH030062</strain>
    </source>
</reference>
<keyword evidence="1" id="KW-0472">Membrane</keyword>
<keyword evidence="3" id="KW-1185">Reference proteome</keyword>
<feature type="transmembrane region" description="Helical" evidence="1">
    <location>
        <begin position="101"/>
        <end position="122"/>
    </location>
</feature>
<dbReference type="Proteomes" id="UP000030153">
    <property type="component" value="Unassembled WGS sequence"/>
</dbReference>
<sequence length="125" mass="13527">MVKERMMALAYGWGTILIIMVLSSFTLALFLKFSEMSQPTLQWATLVIGLITLFIGGFIAGAKGKEQGWLLGLLTGLGFLVFVLLFQYLGYQQGMSTSQLLYLGGYVVMALLGGMMGVNVGGKSK</sequence>
<evidence type="ECO:0000256" key="1">
    <source>
        <dbReference type="SAM" id="Phobius"/>
    </source>
</evidence>